<gene>
    <name evidence="2" type="ORF">TSOC_008435</name>
</gene>
<organism evidence="2 3">
    <name type="scientific">Tetrabaena socialis</name>
    <dbReference type="NCBI Taxonomy" id="47790"/>
    <lineage>
        <taxon>Eukaryota</taxon>
        <taxon>Viridiplantae</taxon>
        <taxon>Chlorophyta</taxon>
        <taxon>core chlorophytes</taxon>
        <taxon>Chlorophyceae</taxon>
        <taxon>CS clade</taxon>
        <taxon>Chlamydomonadales</taxon>
        <taxon>Tetrabaenaceae</taxon>
        <taxon>Tetrabaena</taxon>
    </lineage>
</organism>
<dbReference type="PROSITE" id="PS50082">
    <property type="entry name" value="WD_REPEATS_2"/>
    <property type="match status" value="1"/>
</dbReference>
<reference evidence="2 3" key="1">
    <citation type="journal article" date="2017" name="Mol. Biol. Evol.">
        <title>The 4-celled Tetrabaena socialis nuclear genome reveals the essential components for genetic control of cell number at the origin of multicellularity in the volvocine lineage.</title>
        <authorList>
            <person name="Featherston J."/>
            <person name="Arakaki Y."/>
            <person name="Hanschen E.R."/>
            <person name="Ferris P.J."/>
            <person name="Michod R.E."/>
            <person name="Olson B.J.S.C."/>
            <person name="Nozaki H."/>
            <person name="Durand P.M."/>
        </authorList>
    </citation>
    <scope>NUCLEOTIDE SEQUENCE [LARGE SCALE GENOMIC DNA]</scope>
    <source>
        <strain evidence="2 3">NIES-571</strain>
    </source>
</reference>
<sequence length="190" mass="19582">MAASLTLKALATQHVGPAVIREVLVSPLGVVVLGVADHPGRCCSSLLILDCRNGQLHLRHRIQGQLAGITACALSGKGSELIAGGADGFLKWWHVLSGDESCSTQFPIVRGRARSESVSNSSIMLAITGVASVKGTNLVAAASGRSICVFGSGGEHLHTIPGSSEQILSLSWAASDLLMAAAGPVLHTWQ</sequence>
<dbReference type="InterPro" id="IPR036322">
    <property type="entry name" value="WD40_repeat_dom_sf"/>
</dbReference>
<dbReference type="Proteomes" id="UP000236333">
    <property type="component" value="Unassembled WGS sequence"/>
</dbReference>
<dbReference type="AlphaFoldDB" id="A0A2J7ZYG0"/>
<dbReference type="EMBL" id="PGGS01000316">
    <property type="protein sequence ID" value="PNH05309.1"/>
    <property type="molecule type" value="Genomic_DNA"/>
</dbReference>
<accession>A0A2J7ZYG0</accession>
<keyword evidence="1" id="KW-0853">WD repeat</keyword>
<feature type="repeat" description="WD" evidence="1">
    <location>
        <begin position="62"/>
        <end position="103"/>
    </location>
</feature>
<comment type="caution">
    <text evidence="2">The sequence shown here is derived from an EMBL/GenBank/DDBJ whole genome shotgun (WGS) entry which is preliminary data.</text>
</comment>
<evidence type="ECO:0000313" key="3">
    <source>
        <dbReference type="Proteomes" id="UP000236333"/>
    </source>
</evidence>
<dbReference type="SUPFAM" id="SSF50978">
    <property type="entry name" value="WD40 repeat-like"/>
    <property type="match status" value="1"/>
</dbReference>
<dbReference type="InterPro" id="IPR001680">
    <property type="entry name" value="WD40_rpt"/>
</dbReference>
<evidence type="ECO:0000256" key="1">
    <source>
        <dbReference type="PROSITE-ProRule" id="PRU00221"/>
    </source>
</evidence>
<dbReference type="Pfam" id="PF00400">
    <property type="entry name" value="WD40"/>
    <property type="match status" value="1"/>
</dbReference>
<dbReference type="InterPro" id="IPR015943">
    <property type="entry name" value="WD40/YVTN_repeat-like_dom_sf"/>
</dbReference>
<keyword evidence="3" id="KW-1185">Reference proteome</keyword>
<name>A0A2J7ZYG0_9CHLO</name>
<dbReference type="OrthoDB" id="427368at2759"/>
<dbReference type="Gene3D" id="2.130.10.10">
    <property type="entry name" value="YVTN repeat-like/Quinoprotein amine dehydrogenase"/>
    <property type="match status" value="1"/>
</dbReference>
<feature type="non-terminal residue" evidence="2">
    <location>
        <position position="190"/>
    </location>
</feature>
<proteinExistence type="predicted"/>
<dbReference type="SMART" id="SM00320">
    <property type="entry name" value="WD40"/>
    <property type="match status" value="2"/>
</dbReference>
<protein>
    <submittedName>
        <fullName evidence="2">Uncharacterized protein</fullName>
    </submittedName>
</protein>
<evidence type="ECO:0000313" key="2">
    <source>
        <dbReference type="EMBL" id="PNH05309.1"/>
    </source>
</evidence>